<organism evidence="1 2">
    <name type="scientific">Shimia gijangensis</name>
    <dbReference type="NCBI Taxonomy" id="1470563"/>
    <lineage>
        <taxon>Bacteria</taxon>
        <taxon>Pseudomonadati</taxon>
        <taxon>Pseudomonadota</taxon>
        <taxon>Alphaproteobacteria</taxon>
        <taxon>Rhodobacterales</taxon>
        <taxon>Roseobacteraceae</taxon>
    </lineage>
</organism>
<keyword evidence="2" id="KW-1185">Reference proteome</keyword>
<dbReference type="AlphaFoldDB" id="A0A1M6U223"/>
<dbReference type="OrthoDB" id="9810718at2"/>
<dbReference type="GO" id="GO:0005975">
    <property type="term" value="P:carbohydrate metabolic process"/>
    <property type="evidence" value="ECO:0007669"/>
    <property type="project" value="InterPro"/>
</dbReference>
<dbReference type="InterPro" id="IPR008928">
    <property type="entry name" value="6-hairpin_glycosidase_sf"/>
</dbReference>
<name>A0A1M6U223_9RHOB</name>
<dbReference type="Proteomes" id="UP000183982">
    <property type="component" value="Unassembled WGS sequence"/>
</dbReference>
<proteinExistence type="predicted"/>
<dbReference type="RefSeq" id="WP_073257290.1">
    <property type="nucleotide sequence ID" value="NZ_FQZQ01000050.1"/>
</dbReference>
<dbReference type="SUPFAM" id="SSF48208">
    <property type="entry name" value="Six-hairpin glycosidases"/>
    <property type="match status" value="1"/>
</dbReference>
<reference evidence="2" key="1">
    <citation type="submission" date="2016-11" db="EMBL/GenBank/DDBJ databases">
        <authorList>
            <person name="Varghese N."/>
            <person name="Submissions S."/>
        </authorList>
    </citation>
    <scope>NUCLEOTIDE SEQUENCE [LARGE SCALE GENOMIC DNA]</scope>
    <source>
        <strain evidence="2">DSM 100564</strain>
    </source>
</reference>
<dbReference type="EMBL" id="FQZQ01000050">
    <property type="protein sequence ID" value="SHK63322.1"/>
    <property type="molecule type" value="Genomic_DNA"/>
</dbReference>
<protein>
    <submittedName>
        <fullName evidence="1">Uncharacterized protein</fullName>
    </submittedName>
</protein>
<gene>
    <name evidence="1" type="ORF">SAMN05444000_1502</name>
</gene>
<sequence length="560" mass="63668">MKGPVDAMFSDDNAFAESLARVRFLVNKEQAPPQPANLPGDLAVYVALRRNGERLADAWSPVARTQDPLASAIASALKNLGSASHPDTVEIVFSYLFRPVDADKTGQIFNNLNRGRIGIQLTSGDRVTRYAPTQMIATNLPFKKIIETFFAEEVKRPVRQAKPVIIRRFEAMCFLVPLTEGQPPVRLFRGNKVVLQDEVTAETTAALARRMSDWMLTNLNENGRMTYKYWPSRGEESTANNMIRQWMASVALARIGRYFEDDDVTARALLNIHYNLKEFGARKEDLEFIYFGDEANLGAAALAALAIREHPKERILEQTERRLRNTVEHLWHEDGSFTSFLIPPGENRNQNFYPGEALVYLAGRYAEEADPTLLDRIMKSVAHYREWHLNNRNPAFVPWHVMAYETVWMQTRDADLRDWIFEMSDWLCGLQVADSTVWPDIAGRFYDPERRQFGRPHASATGVYLEGMIAAWRVARGSGDTSRQERYRSSITRGLRSLMQLEFSGEADMFYISKRGKVSGGLRTTVYNNEIRVDNVQHGLMAILQILHDFSPADYKGTGA</sequence>
<evidence type="ECO:0000313" key="2">
    <source>
        <dbReference type="Proteomes" id="UP000183982"/>
    </source>
</evidence>
<accession>A0A1M6U223</accession>
<evidence type="ECO:0000313" key="1">
    <source>
        <dbReference type="EMBL" id="SHK63322.1"/>
    </source>
</evidence>